<sequence>RAAGIYVRAKAALAKAESAPAHPWFRWAREAFQSGASKAREFSKVRAAHEIFSAGAHAAPFLLASDALGDATARPTVLLRTTCAEIAGLLGDASLSALLEVAKCCEVISSGRLRQEARALDFPMRLGWMLVDLRRQPRRLPAFASPSHICVAHRGMLAGCNHAGGTLFLLTPRAVKRIDGISPQVTPRALVDHVSVLIVSSSKLDNPQLGRAVESFTADAFDLGLWVQVKKIGLETGFGVGRRFMAT</sequence>
<feature type="non-terminal residue" evidence="1">
    <location>
        <position position="247"/>
    </location>
</feature>
<evidence type="ECO:0000313" key="1">
    <source>
        <dbReference type="EMBL" id="CAK0877814.1"/>
    </source>
</evidence>
<accession>A0ABN9W069</accession>
<name>A0ABN9W069_9DINO</name>
<evidence type="ECO:0000313" key="2">
    <source>
        <dbReference type="Proteomes" id="UP001189429"/>
    </source>
</evidence>
<organism evidence="1 2">
    <name type="scientific">Prorocentrum cordatum</name>
    <dbReference type="NCBI Taxonomy" id="2364126"/>
    <lineage>
        <taxon>Eukaryota</taxon>
        <taxon>Sar</taxon>
        <taxon>Alveolata</taxon>
        <taxon>Dinophyceae</taxon>
        <taxon>Prorocentrales</taxon>
        <taxon>Prorocentraceae</taxon>
        <taxon>Prorocentrum</taxon>
    </lineage>
</organism>
<feature type="non-terminal residue" evidence="1">
    <location>
        <position position="1"/>
    </location>
</feature>
<proteinExistence type="predicted"/>
<protein>
    <recommendedName>
        <fullName evidence="3">FACT complex subunit</fullName>
    </recommendedName>
</protein>
<gene>
    <name evidence="1" type="ORF">PCOR1329_LOCUS61767</name>
</gene>
<evidence type="ECO:0008006" key="3">
    <source>
        <dbReference type="Google" id="ProtNLM"/>
    </source>
</evidence>
<keyword evidence="2" id="KW-1185">Reference proteome</keyword>
<comment type="caution">
    <text evidence="1">The sequence shown here is derived from an EMBL/GenBank/DDBJ whole genome shotgun (WGS) entry which is preliminary data.</text>
</comment>
<reference evidence="1" key="1">
    <citation type="submission" date="2023-10" db="EMBL/GenBank/DDBJ databases">
        <authorList>
            <person name="Chen Y."/>
            <person name="Shah S."/>
            <person name="Dougan E. K."/>
            <person name="Thang M."/>
            <person name="Chan C."/>
        </authorList>
    </citation>
    <scope>NUCLEOTIDE SEQUENCE [LARGE SCALE GENOMIC DNA]</scope>
</reference>
<dbReference type="Proteomes" id="UP001189429">
    <property type="component" value="Unassembled WGS sequence"/>
</dbReference>
<dbReference type="EMBL" id="CAUYUJ010017779">
    <property type="protein sequence ID" value="CAK0877814.1"/>
    <property type="molecule type" value="Genomic_DNA"/>
</dbReference>